<protein>
    <submittedName>
        <fullName evidence="1">Uncharacterized protein</fullName>
    </submittedName>
</protein>
<proteinExistence type="predicted"/>
<name>A0A2N1PQR6_9BACT</name>
<reference evidence="1" key="2">
    <citation type="submission" date="2017-11" db="EMBL/GenBank/DDBJ databases">
        <authorList>
            <person name="Han C.G."/>
        </authorList>
    </citation>
    <scope>NUCLEOTIDE SEQUENCE</scope>
    <source>
        <strain evidence="1">HGW-Wallbacteria-1</strain>
    </source>
</reference>
<dbReference type="AlphaFoldDB" id="A0A2N1PQR6"/>
<organism evidence="1">
    <name type="scientific">Candidatus Wallbacteria bacterium HGW-Wallbacteria-1</name>
    <dbReference type="NCBI Taxonomy" id="2013854"/>
    <lineage>
        <taxon>Bacteria</taxon>
        <taxon>Candidatus Walliibacteriota</taxon>
    </lineage>
</organism>
<reference evidence="1" key="1">
    <citation type="journal article" date="2017" name="ISME J.">
        <title>Potential for microbial H2 and metal transformations associated with novel bacteria and archaea in deep terrestrial subsurface sediments.</title>
        <authorList>
            <person name="Hernsdorf A.W."/>
            <person name="Amano Y."/>
            <person name="Miyakawa K."/>
            <person name="Ise K."/>
            <person name="Suzuki Y."/>
            <person name="Anantharaman K."/>
            <person name="Probst A."/>
            <person name="Burstein D."/>
            <person name="Thomas B.C."/>
            <person name="Banfield J.F."/>
        </authorList>
    </citation>
    <scope>NUCLEOTIDE SEQUENCE [LARGE SCALE GENOMIC DNA]</scope>
    <source>
        <strain evidence="1">HGW-Wallbacteria-1</strain>
    </source>
</reference>
<sequence length="67" mass="7209">MVWNRVPGLVSVTAQAKRKTGGAGRSASEPAELRKRARVLKKWGQGVRACHIPPATDGRNPAGFDSR</sequence>
<comment type="caution">
    <text evidence="1">The sequence shown here is derived from an EMBL/GenBank/DDBJ whole genome shotgun (WGS) entry which is preliminary data.</text>
</comment>
<dbReference type="EMBL" id="PGXC01000004">
    <property type="protein sequence ID" value="PKK90686.1"/>
    <property type="molecule type" value="Genomic_DNA"/>
</dbReference>
<gene>
    <name evidence="1" type="ORF">CVV64_07330</name>
</gene>
<accession>A0A2N1PQR6</accession>
<dbReference type="Proteomes" id="UP000233256">
    <property type="component" value="Unassembled WGS sequence"/>
</dbReference>
<evidence type="ECO:0000313" key="1">
    <source>
        <dbReference type="EMBL" id="PKK90686.1"/>
    </source>
</evidence>